<keyword evidence="8" id="KW-1185">Reference proteome</keyword>
<dbReference type="AlphaFoldDB" id="A0A1S1JE26"/>
<reference evidence="6 8" key="3">
    <citation type="submission" date="2016-11" db="EMBL/GenBank/DDBJ databases">
        <title>Whole genomes of Flavobacteriaceae.</title>
        <authorList>
            <person name="Stine C."/>
            <person name="Li C."/>
            <person name="Tadesse D."/>
        </authorList>
    </citation>
    <scope>NUCLEOTIDE SEQUENCE [LARGE SCALE GENOMIC DNA]</scope>
    <source>
        <strain evidence="6 8">ATCC BAA-2541</strain>
    </source>
</reference>
<sequence>MNKKVYIVLLNYNSSADSIECLESILKLKYTNYQVIVIDNSEKSQYFEELKLWAQGTHIPKHEFFKNHTHPLEKKPLSFLSIDEKDLVSETKQEKILLVKAERNKGFAAGNNLALKYILDQKKMDSYVWLLNNDTVIEKNVLTDIISEIEKQDISGKINIYGTALLEYDNPSKVQSLGGLYHSGTGLTTHLGEGVLIDEAILNFDKIVQNVSYPVGASMLIKCNDLESIGLLSEDYFLFYEEIDWASRAKKKGGGVKILPVFGVYHKQGNSTKSKFNNRKSEFIDLISLDSRIIYAKKYNRKNLIIVYLSILTLTIGNRIWQRNFKVIPKILKLLFSKSKKLS</sequence>
<comment type="similarity">
    <text evidence="1">Belongs to the glycosyltransferase 2 family.</text>
</comment>
<dbReference type="PANTHER" id="PTHR43179">
    <property type="entry name" value="RHAMNOSYLTRANSFERASE WBBL"/>
    <property type="match status" value="1"/>
</dbReference>
<comment type="caution">
    <text evidence="5">The sequence shown here is derived from an EMBL/GenBank/DDBJ whole genome shotgun (WGS) entry which is preliminary data.</text>
</comment>
<evidence type="ECO:0000256" key="2">
    <source>
        <dbReference type="ARBA" id="ARBA00022676"/>
    </source>
</evidence>
<evidence type="ECO:0000313" key="7">
    <source>
        <dbReference type="Proteomes" id="UP000180252"/>
    </source>
</evidence>
<dbReference type="Gene3D" id="3.90.550.10">
    <property type="entry name" value="Spore Coat Polysaccharide Biosynthesis Protein SpsA, Chain A"/>
    <property type="match status" value="1"/>
</dbReference>
<dbReference type="RefSeq" id="WP_070906224.1">
    <property type="nucleotide sequence ID" value="NZ_MIKE01000011.1"/>
</dbReference>
<evidence type="ECO:0000256" key="4">
    <source>
        <dbReference type="SAM" id="Phobius"/>
    </source>
</evidence>
<dbReference type="EMBL" id="MUHG01000057">
    <property type="protein sequence ID" value="OXB12418.1"/>
    <property type="molecule type" value="Genomic_DNA"/>
</dbReference>
<evidence type="ECO:0000256" key="3">
    <source>
        <dbReference type="ARBA" id="ARBA00022679"/>
    </source>
</evidence>
<keyword evidence="2" id="KW-0328">Glycosyltransferase</keyword>
<proteinExistence type="inferred from homology"/>
<evidence type="ECO:0000256" key="1">
    <source>
        <dbReference type="ARBA" id="ARBA00006739"/>
    </source>
</evidence>
<keyword evidence="4" id="KW-0812">Transmembrane</keyword>
<keyword evidence="4" id="KW-1133">Transmembrane helix</keyword>
<dbReference type="OrthoDB" id="9771846at2"/>
<name>A0A1S1JE26_9FLAO</name>
<accession>A0A1S1JE26</accession>
<protein>
    <submittedName>
        <fullName evidence="5">Uncharacterized protein</fullName>
    </submittedName>
</protein>
<reference evidence="7" key="1">
    <citation type="submission" date="2016-09" db="EMBL/GenBank/DDBJ databases">
        <authorList>
            <person name="Chen S."/>
            <person name="Walker E."/>
        </authorList>
    </citation>
    <scope>NUCLEOTIDE SEQUENCE [LARGE SCALE GENOMIC DNA]</scope>
    <source>
        <strain evidence="7">MSU</strain>
    </source>
</reference>
<feature type="transmembrane region" description="Helical" evidence="4">
    <location>
        <begin position="304"/>
        <end position="321"/>
    </location>
</feature>
<dbReference type="PANTHER" id="PTHR43179:SF12">
    <property type="entry name" value="GALACTOFURANOSYLTRANSFERASE GLFT2"/>
    <property type="match status" value="1"/>
</dbReference>
<dbReference type="STRING" id="1278819.BHE19_03065"/>
<evidence type="ECO:0000313" key="6">
    <source>
        <dbReference type="EMBL" id="OXB12418.1"/>
    </source>
</evidence>
<dbReference type="Proteomes" id="UP000180252">
    <property type="component" value="Unassembled WGS sequence"/>
</dbReference>
<dbReference type="EMBL" id="MIKE01000011">
    <property type="protein sequence ID" value="OHT46503.1"/>
    <property type="molecule type" value="Genomic_DNA"/>
</dbReference>
<dbReference type="InterPro" id="IPR029044">
    <property type="entry name" value="Nucleotide-diphossugar_trans"/>
</dbReference>
<gene>
    <name evidence="6" type="ORF">B0A71_22295</name>
    <name evidence="5" type="ORF">BHE19_03065</name>
</gene>
<organism evidence="5 7">
    <name type="scientific">Flavobacterium tructae</name>
    <dbReference type="NCBI Taxonomy" id="1114873"/>
    <lineage>
        <taxon>Bacteria</taxon>
        <taxon>Pseudomonadati</taxon>
        <taxon>Bacteroidota</taxon>
        <taxon>Flavobacteriia</taxon>
        <taxon>Flavobacteriales</taxon>
        <taxon>Flavobacteriaceae</taxon>
        <taxon>Flavobacterium</taxon>
    </lineage>
</organism>
<keyword evidence="3" id="KW-0808">Transferase</keyword>
<dbReference type="Proteomes" id="UP000198319">
    <property type="component" value="Unassembled WGS sequence"/>
</dbReference>
<keyword evidence="4" id="KW-0472">Membrane</keyword>
<dbReference type="GO" id="GO:0016757">
    <property type="term" value="F:glycosyltransferase activity"/>
    <property type="evidence" value="ECO:0007669"/>
    <property type="project" value="UniProtKB-KW"/>
</dbReference>
<dbReference type="SUPFAM" id="SSF53448">
    <property type="entry name" value="Nucleotide-diphospho-sugar transferases"/>
    <property type="match status" value="1"/>
</dbReference>
<evidence type="ECO:0000313" key="8">
    <source>
        <dbReference type="Proteomes" id="UP000198319"/>
    </source>
</evidence>
<reference evidence="5" key="2">
    <citation type="submission" date="2016-09" db="EMBL/GenBank/DDBJ databases">
        <authorList>
            <person name="Capua I."/>
            <person name="De Benedictis P."/>
            <person name="Joannis T."/>
            <person name="Lombin L.H."/>
            <person name="Cattoli G."/>
        </authorList>
    </citation>
    <scope>NUCLEOTIDE SEQUENCE [LARGE SCALE GENOMIC DNA]</scope>
    <source>
        <strain evidence="5">MSU</strain>
    </source>
</reference>
<evidence type="ECO:0000313" key="5">
    <source>
        <dbReference type="EMBL" id="OHT46503.1"/>
    </source>
</evidence>